<dbReference type="GO" id="GO:0005886">
    <property type="term" value="C:plasma membrane"/>
    <property type="evidence" value="ECO:0007669"/>
    <property type="project" value="UniProtKB-SubCell"/>
</dbReference>
<dbReference type="GO" id="GO:0022857">
    <property type="term" value="F:transmembrane transporter activity"/>
    <property type="evidence" value="ECO:0007669"/>
    <property type="project" value="UniProtKB-ARBA"/>
</dbReference>
<evidence type="ECO:0000256" key="6">
    <source>
        <dbReference type="ARBA" id="ARBA00024359"/>
    </source>
</evidence>
<dbReference type="SUPFAM" id="SSF52540">
    <property type="entry name" value="P-loop containing nucleoside triphosphate hydrolases"/>
    <property type="match status" value="1"/>
</dbReference>
<dbReference type="InterPro" id="IPR017911">
    <property type="entry name" value="MacB-like_ATP-bd"/>
</dbReference>
<feature type="domain" description="ABC transporter" evidence="9">
    <location>
        <begin position="2"/>
        <end position="224"/>
    </location>
</feature>
<dbReference type="RefSeq" id="WP_095103483.1">
    <property type="nucleotide sequence ID" value="NZ_BKAR01000015.1"/>
</dbReference>
<evidence type="ECO:0000313" key="11">
    <source>
        <dbReference type="Proteomes" id="UP000321736"/>
    </source>
</evidence>
<comment type="caution">
    <text evidence="10">The sequence shown here is derived from an EMBL/GenBank/DDBJ whole genome shotgun (WGS) entry which is preliminary data.</text>
</comment>
<dbReference type="PANTHER" id="PTHR42798">
    <property type="entry name" value="LIPOPROTEIN-RELEASING SYSTEM ATP-BINDING PROTEIN LOLD"/>
    <property type="match status" value="1"/>
</dbReference>
<reference evidence="10 11" key="1">
    <citation type="submission" date="2019-07" db="EMBL/GenBank/DDBJ databases">
        <title>Whole genome shotgun sequence of Staphylococcus piscifermentans NBRC 109625.</title>
        <authorList>
            <person name="Hosoyama A."/>
            <person name="Uohara A."/>
            <person name="Ohji S."/>
            <person name="Ichikawa N."/>
        </authorList>
    </citation>
    <scope>NUCLEOTIDE SEQUENCE [LARGE SCALE GENOMIC DNA]</scope>
    <source>
        <strain evidence="10 11">NBRC 109625</strain>
    </source>
</reference>
<organism evidence="10 11">
    <name type="scientific">Staphylococcus piscifermentans</name>
    <dbReference type="NCBI Taxonomy" id="70258"/>
    <lineage>
        <taxon>Bacteria</taxon>
        <taxon>Bacillati</taxon>
        <taxon>Bacillota</taxon>
        <taxon>Bacilli</taxon>
        <taxon>Bacillales</taxon>
        <taxon>Staphylococcaceae</taxon>
        <taxon>Staphylococcus</taxon>
    </lineage>
</organism>
<dbReference type="AlphaFoldDB" id="A0A239TLP7"/>
<dbReference type="GO" id="GO:0016887">
    <property type="term" value="F:ATP hydrolysis activity"/>
    <property type="evidence" value="ECO:0007669"/>
    <property type="project" value="InterPro"/>
</dbReference>
<dbReference type="PROSITE" id="PS00211">
    <property type="entry name" value="ABC_TRANSPORTER_1"/>
    <property type="match status" value="1"/>
</dbReference>
<keyword evidence="5 10" id="KW-0067">ATP-binding</keyword>
<dbReference type="OrthoDB" id="9791546at2"/>
<proteinExistence type="inferred from homology"/>
<accession>A0A239TLP7</accession>
<comment type="subcellular location">
    <subcellularLocation>
        <location evidence="1">Cell membrane</location>
        <topology evidence="1">Peripheral membrane protein</topology>
    </subcellularLocation>
</comment>
<dbReference type="InterPro" id="IPR027417">
    <property type="entry name" value="P-loop_NTPase"/>
</dbReference>
<dbReference type="CDD" id="cd03255">
    <property type="entry name" value="ABC_MJ0796_LolCDE_FtsE"/>
    <property type="match status" value="1"/>
</dbReference>
<evidence type="ECO:0000256" key="1">
    <source>
        <dbReference type="ARBA" id="ARBA00004202"/>
    </source>
</evidence>
<dbReference type="Gene3D" id="3.40.50.300">
    <property type="entry name" value="P-loop containing nucleotide triphosphate hydrolases"/>
    <property type="match status" value="1"/>
</dbReference>
<evidence type="ECO:0000256" key="8">
    <source>
        <dbReference type="ARBA" id="ARBA00024721"/>
    </source>
</evidence>
<gene>
    <name evidence="10" type="ORF">SPI02_14120</name>
</gene>
<dbReference type="Proteomes" id="UP000321736">
    <property type="component" value="Unassembled WGS sequence"/>
</dbReference>
<dbReference type="PANTHER" id="PTHR42798:SF2">
    <property type="entry name" value="ABC TRANSPORTER ATP-BINDING PROTEIN MG467-RELATED"/>
    <property type="match status" value="1"/>
</dbReference>
<evidence type="ECO:0000256" key="3">
    <source>
        <dbReference type="ARBA" id="ARBA00022448"/>
    </source>
</evidence>
<protein>
    <recommendedName>
        <fullName evidence="7">Putative hemin import ATP-binding protein HrtA</fullName>
    </recommendedName>
</protein>
<keyword evidence="3" id="KW-0813">Transport</keyword>
<dbReference type="InterPro" id="IPR003439">
    <property type="entry name" value="ABC_transporter-like_ATP-bd"/>
</dbReference>
<dbReference type="GO" id="GO:0098796">
    <property type="term" value="C:membrane protein complex"/>
    <property type="evidence" value="ECO:0007669"/>
    <property type="project" value="UniProtKB-ARBA"/>
</dbReference>
<evidence type="ECO:0000256" key="5">
    <source>
        <dbReference type="ARBA" id="ARBA00022840"/>
    </source>
</evidence>
<dbReference type="InterPro" id="IPR017871">
    <property type="entry name" value="ABC_transporter-like_CS"/>
</dbReference>
<sequence length="226" mass="25562">MIKLKNINRSFKNGDKINHILKDINLEINKGEFIAIMGPSGSGKSTLINIIGFIDRGYSGDYLFNGKNYKRSSDNKLAEIRNHVVGFVFQNFKLIQNNTILENVSIPLVYAGIGSQERKKRVLSTLHDVGLYDKENLVPNKLSGGQQQRVAIARSIVNRPDFIIADEPTGALDSKTSEDIMELFTKLNEEKHTTMIMVTHDREVAEQADRIIHILDGRIQKEEVIR</sequence>
<dbReference type="PROSITE" id="PS50893">
    <property type="entry name" value="ABC_TRANSPORTER_2"/>
    <property type="match status" value="1"/>
</dbReference>
<dbReference type="SMART" id="SM00382">
    <property type="entry name" value="AAA"/>
    <property type="match status" value="1"/>
</dbReference>
<dbReference type="FunFam" id="3.40.50.300:FF:000032">
    <property type="entry name" value="Export ABC transporter ATP-binding protein"/>
    <property type="match status" value="1"/>
</dbReference>
<dbReference type="GO" id="GO:0005524">
    <property type="term" value="F:ATP binding"/>
    <property type="evidence" value="ECO:0007669"/>
    <property type="project" value="UniProtKB-KW"/>
</dbReference>
<keyword evidence="11" id="KW-1185">Reference proteome</keyword>
<evidence type="ECO:0000256" key="2">
    <source>
        <dbReference type="ARBA" id="ARBA00011131"/>
    </source>
</evidence>
<comment type="similarity">
    <text evidence="6">Belongs to the ABC transporter superfamily. HrtA family.</text>
</comment>
<dbReference type="EMBL" id="BKAR01000015">
    <property type="protein sequence ID" value="GEP84827.1"/>
    <property type="molecule type" value="Genomic_DNA"/>
</dbReference>
<comment type="subunit">
    <text evidence="2">The complex is composed of two ATP-binding proteins (HrtA), two transmembrane proteins (HrtB) and a solute-binding protein.</text>
</comment>
<evidence type="ECO:0000256" key="4">
    <source>
        <dbReference type="ARBA" id="ARBA00022741"/>
    </source>
</evidence>
<evidence type="ECO:0000256" key="7">
    <source>
        <dbReference type="ARBA" id="ARBA00024432"/>
    </source>
</evidence>
<name>A0A239TLP7_9STAP</name>
<comment type="function">
    <text evidence="8">Part of the ABC transporter complex hrt involved in hemin import. Responsible for energy coupling to the transport system.</text>
</comment>
<dbReference type="Pfam" id="PF00005">
    <property type="entry name" value="ABC_tran"/>
    <property type="match status" value="1"/>
</dbReference>
<dbReference type="InterPro" id="IPR003593">
    <property type="entry name" value="AAA+_ATPase"/>
</dbReference>
<evidence type="ECO:0000313" key="10">
    <source>
        <dbReference type="EMBL" id="GEP84827.1"/>
    </source>
</evidence>
<evidence type="ECO:0000259" key="9">
    <source>
        <dbReference type="PROSITE" id="PS50893"/>
    </source>
</evidence>
<keyword evidence="4" id="KW-0547">Nucleotide-binding</keyword>